<keyword evidence="13" id="KW-0539">Nucleus</keyword>
<evidence type="ECO:0000256" key="12">
    <source>
        <dbReference type="ARBA" id="ARBA00023204"/>
    </source>
</evidence>
<evidence type="ECO:0000313" key="19">
    <source>
        <dbReference type="Proteomes" id="UP001485043"/>
    </source>
</evidence>
<evidence type="ECO:0000256" key="4">
    <source>
        <dbReference type="ARBA" id="ARBA00022490"/>
    </source>
</evidence>
<evidence type="ECO:0000256" key="10">
    <source>
        <dbReference type="ARBA" id="ARBA00022786"/>
    </source>
</evidence>
<dbReference type="AlphaFoldDB" id="A0AAW1T8N9"/>
<keyword evidence="19" id="KW-1185">Reference proteome</keyword>
<comment type="caution">
    <text evidence="18">The sequence shown here is derived from an EMBL/GenBank/DDBJ whole genome shotgun (WGS) entry which is preliminary data.</text>
</comment>
<keyword evidence="10" id="KW-0833">Ubl conjugation pathway</keyword>
<dbReference type="GO" id="GO:0005737">
    <property type="term" value="C:cytoplasm"/>
    <property type="evidence" value="ECO:0007669"/>
    <property type="project" value="UniProtKB-SubCell"/>
</dbReference>
<evidence type="ECO:0000256" key="2">
    <source>
        <dbReference type="ARBA" id="ARBA00004496"/>
    </source>
</evidence>
<evidence type="ECO:0000256" key="1">
    <source>
        <dbReference type="ARBA" id="ARBA00004123"/>
    </source>
</evidence>
<evidence type="ECO:0000256" key="15">
    <source>
        <dbReference type="ARBA" id="ARBA00025766"/>
    </source>
</evidence>
<evidence type="ECO:0000256" key="5">
    <source>
        <dbReference type="ARBA" id="ARBA00022618"/>
    </source>
</evidence>
<evidence type="ECO:0000256" key="9">
    <source>
        <dbReference type="ARBA" id="ARBA00022776"/>
    </source>
</evidence>
<evidence type="ECO:0000256" key="14">
    <source>
        <dbReference type="ARBA" id="ARBA00023306"/>
    </source>
</evidence>
<dbReference type="GO" id="GO:0070552">
    <property type="term" value="C:BRISC complex"/>
    <property type="evidence" value="ECO:0007669"/>
    <property type="project" value="InterPro"/>
</dbReference>
<evidence type="ECO:0000256" key="16">
    <source>
        <dbReference type="ARBA" id="ARBA00032491"/>
    </source>
</evidence>
<keyword evidence="7" id="KW-0677">Repeat</keyword>
<dbReference type="Proteomes" id="UP001485043">
    <property type="component" value="Unassembled WGS sequence"/>
</dbReference>
<evidence type="ECO:0000256" key="8">
    <source>
        <dbReference type="ARBA" id="ARBA00022763"/>
    </source>
</evidence>
<name>A0AAW1T8N9_9CHLO</name>
<dbReference type="GO" id="GO:0006302">
    <property type="term" value="P:double-strand break repair"/>
    <property type="evidence" value="ECO:0007669"/>
    <property type="project" value="TreeGrafter"/>
</dbReference>
<evidence type="ECO:0000256" key="3">
    <source>
        <dbReference type="ARBA" id="ARBA00019438"/>
    </source>
</evidence>
<dbReference type="EMBL" id="JALJOV010000291">
    <property type="protein sequence ID" value="KAK9865022.1"/>
    <property type="molecule type" value="Genomic_DNA"/>
</dbReference>
<keyword evidence="11" id="KW-0156">Chromatin regulator</keyword>
<evidence type="ECO:0000256" key="11">
    <source>
        <dbReference type="ARBA" id="ARBA00022853"/>
    </source>
</evidence>
<evidence type="ECO:0000256" key="13">
    <source>
        <dbReference type="ARBA" id="ARBA00023242"/>
    </source>
</evidence>
<protein>
    <recommendedName>
        <fullName evidence="3">BRISC and BRCA1-A complex member 2</fullName>
    </recommendedName>
    <alternativeName>
        <fullName evidence="16">BRCA1-A complex subunit BRE</fullName>
    </alternativeName>
    <alternativeName>
        <fullName evidence="17">BRCA1/BRCA2-containing complex subunit 45</fullName>
    </alternativeName>
</protein>
<dbReference type="PANTHER" id="PTHR15189:SF7">
    <property type="entry name" value="BRISC AND BRCA1-A COMPLEX MEMBER 2"/>
    <property type="match status" value="1"/>
</dbReference>
<keyword evidence="5" id="KW-0132">Cell division</keyword>
<dbReference type="InterPro" id="IPR010358">
    <property type="entry name" value="BRE"/>
</dbReference>
<reference evidence="18 19" key="1">
    <citation type="journal article" date="2024" name="Nat. Commun.">
        <title>Phylogenomics reveals the evolutionary origins of lichenization in chlorophyte algae.</title>
        <authorList>
            <person name="Puginier C."/>
            <person name="Libourel C."/>
            <person name="Otte J."/>
            <person name="Skaloud P."/>
            <person name="Haon M."/>
            <person name="Grisel S."/>
            <person name="Petersen M."/>
            <person name="Berrin J.G."/>
            <person name="Delaux P.M."/>
            <person name="Dal Grande F."/>
            <person name="Keller J."/>
        </authorList>
    </citation>
    <scope>NUCLEOTIDE SEQUENCE [LARGE SCALE GENOMIC DNA]</scope>
    <source>
        <strain evidence="18 19">SAG 2523</strain>
    </source>
</reference>
<comment type="similarity">
    <text evidence="15">Belongs to the BABAM2 family.</text>
</comment>
<keyword evidence="14" id="KW-0131">Cell cycle</keyword>
<gene>
    <name evidence="18" type="ORF">WJX84_001523</name>
</gene>
<evidence type="ECO:0000256" key="6">
    <source>
        <dbReference type="ARBA" id="ARBA00022703"/>
    </source>
</evidence>
<keyword evidence="4" id="KW-0963">Cytoplasm</keyword>
<dbReference type="PANTHER" id="PTHR15189">
    <property type="entry name" value="BRISC AND BRCA1-A COMPLEX MEMBER 2"/>
    <property type="match status" value="1"/>
</dbReference>
<comment type="subcellular location">
    <subcellularLocation>
        <location evidence="2">Cytoplasm</location>
    </subcellularLocation>
    <subcellularLocation>
        <location evidence="1">Nucleus</location>
    </subcellularLocation>
</comment>
<keyword evidence="6" id="KW-0053">Apoptosis</keyword>
<keyword evidence="9" id="KW-0498">Mitosis</keyword>
<dbReference type="GO" id="GO:0051301">
    <property type="term" value="P:cell division"/>
    <property type="evidence" value="ECO:0007669"/>
    <property type="project" value="UniProtKB-KW"/>
</dbReference>
<keyword evidence="12" id="KW-0234">DNA repair</keyword>
<sequence>MFLVWQISFHRDSKGQVLLDIAFKEHPGFNPLAAGGRSLEHLLEAWNLNQERQLYQVLEQVFLRFAQHQQTRFQALAANDDRLAFDLQTVHRPGLQLLALETLQKLVLVVPLEGVSLELIHGQLAALNPGQPLNQAANFVMEHAAMDSHVASELEGDMKVKAVYRLLNGKVTAEKPDLENFLPAQLQQLIGAVEVSWQAGTCLSEHVAVVAARVQQQVAAAATDFTWRQQLFTHLADEIGWPLGMDEAQQRWACYTVQVGKGSAALYVEAERPFPTKAPRLSLRAHGGQSAQVVRIPQYDWSERWPPARMAQQIKATLNKQIGLLPPSRGGSQ</sequence>
<evidence type="ECO:0000256" key="7">
    <source>
        <dbReference type="ARBA" id="ARBA00022737"/>
    </source>
</evidence>
<keyword evidence="8" id="KW-0227">DNA damage</keyword>
<accession>A0AAW1T8N9</accession>
<proteinExistence type="inferred from homology"/>
<evidence type="ECO:0000256" key="17">
    <source>
        <dbReference type="ARBA" id="ARBA00032630"/>
    </source>
</evidence>
<dbReference type="GO" id="GO:0006325">
    <property type="term" value="P:chromatin organization"/>
    <property type="evidence" value="ECO:0007669"/>
    <property type="project" value="UniProtKB-KW"/>
</dbReference>
<evidence type="ECO:0000313" key="18">
    <source>
        <dbReference type="EMBL" id="KAK9865022.1"/>
    </source>
</evidence>
<organism evidence="18 19">
    <name type="scientific">Apatococcus fuscideae</name>
    <dbReference type="NCBI Taxonomy" id="2026836"/>
    <lineage>
        <taxon>Eukaryota</taxon>
        <taxon>Viridiplantae</taxon>
        <taxon>Chlorophyta</taxon>
        <taxon>core chlorophytes</taxon>
        <taxon>Trebouxiophyceae</taxon>
        <taxon>Chlorellales</taxon>
        <taxon>Chlorellaceae</taxon>
        <taxon>Apatococcus</taxon>
    </lineage>
</organism>